<feature type="transmembrane region" description="Helical" evidence="1">
    <location>
        <begin position="291"/>
        <end position="313"/>
    </location>
</feature>
<dbReference type="Proteomes" id="UP000085678">
    <property type="component" value="Unplaced"/>
</dbReference>
<reference evidence="3" key="1">
    <citation type="submission" date="2025-08" db="UniProtKB">
        <authorList>
            <consortium name="RefSeq"/>
        </authorList>
    </citation>
    <scope>IDENTIFICATION</scope>
    <source>
        <tissue evidence="3">Gonads</tissue>
    </source>
</reference>
<keyword evidence="2" id="KW-1185">Reference proteome</keyword>
<organism evidence="2 3">
    <name type="scientific">Lingula anatina</name>
    <name type="common">Brachiopod</name>
    <name type="synonym">Lingula unguis</name>
    <dbReference type="NCBI Taxonomy" id="7574"/>
    <lineage>
        <taxon>Eukaryota</taxon>
        <taxon>Metazoa</taxon>
        <taxon>Spiralia</taxon>
        <taxon>Lophotrochozoa</taxon>
        <taxon>Brachiopoda</taxon>
        <taxon>Linguliformea</taxon>
        <taxon>Lingulata</taxon>
        <taxon>Lingulida</taxon>
        <taxon>Linguloidea</taxon>
        <taxon>Lingulidae</taxon>
        <taxon>Lingula</taxon>
    </lineage>
</organism>
<keyword evidence="1" id="KW-0812">Transmembrane</keyword>
<evidence type="ECO:0000313" key="2">
    <source>
        <dbReference type="Proteomes" id="UP000085678"/>
    </source>
</evidence>
<dbReference type="KEGG" id="lak:106176004"/>
<dbReference type="GeneID" id="106176004"/>
<dbReference type="RefSeq" id="XP_013413663.1">
    <property type="nucleotide sequence ID" value="XM_013558209.1"/>
</dbReference>
<sequence length="425" mass="47339">MPGFINETLANDNSTTPMFMGQQYPGVYNTVYWGASASSLLLLLAVCILLQIVFHRKNRSSKVSPVTILQVKSACQDDENTVDTKMDEDACHWVTRIFVDIERPILMDIIKWVGIGMFTAGLLLSSPTRYALIPLILHDVAQVIHTHRLYNNEFVTQDIKRVHITHAFLGGFPTGTTAKVVGIFWLDGLWDYGDAGYVIALAPHSILVLACFPIMISAFIFMCCKCRKCKLCGDRGFVVVCCVFYVVSSILWLLGTFLFIARSPHDMLGITKTCAAIYRIIKQGFDMEPPFALGFAFVFLVVLINIAVTYVCVGKNGRLLKVFPEFIDAWSFAWSAVTLVYFMDNPGAASATHMKLYVALPLLMSCVVGIFVDVFRIVHFAKERRKLHAEFEVTVQQLGEASKKTVLEKEEDSGIESAPVPVCGT</sequence>
<keyword evidence="1" id="KW-1133">Transmembrane helix</keyword>
<keyword evidence="1" id="KW-0472">Membrane</keyword>
<protein>
    <submittedName>
        <fullName evidence="3">Uncharacterized protein LOC106176004</fullName>
    </submittedName>
</protein>
<accession>A0A1S3JTL3</accession>
<feature type="transmembrane region" description="Helical" evidence="1">
    <location>
        <begin position="206"/>
        <end position="224"/>
    </location>
</feature>
<feature type="transmembrane region" description="Helical" evidence="1">
    <location>
        <begin position="31"/>
        <end position="54"/>
    </location>
</feature>
<gene>
    <name evidence="3" type="primary">LOC106176004</name>
</gene>
<feature type="transmembrane region" description="Helical" evidence="1">
    <location>
        <begin position="236"/>
        <end position="261"/>
    </location>
</feature>
<feature type="transmembrane region" description="Helical" evidence="1">
    <location>
        <begin position="356"/>
        <end position="378"/>
    </location>
</feature>
<dbReference type="AlphaFoldDB" id="A0A1S3JTL3"/>
<evidence type="ECO:0000313" key="3">
    <source>
        <dbReference type="RefSeq" id="XP_013413663.1"/>
    </source>
</evidence>
<proteinExistence type="predicted"/>
<name>A0A1S3JTL3_LINAN</name>
<evidence type="ECO:0000256" key="1">
    <source>
        <dbReference type="SAM" id="Phobius"/>
    </source>
</evidence>
<feature type="transmembrane region" description="Helical" evidence="1">
    <location>
        <begin position="325"/>
        <end position="344"/>
    </location>
</feature>
<feature type="transmembrane region" description="Helical" evidence="1">
    <location>
        <begin position="162"/>
        <end position="186"/>
    </location>
</feature>
<dbReference type="InParanoid" id="A0A1S3JTL3"/>